<evidence type="ECO:0000256" key="2">
    <source>
        <dbReference type="ARBA" id="ARBA00023002"/>
    </source>
</evidence>
<evidence type="ECO:0000256" key="1">
    <source>
        <dbReference type="ARBA" id="ARBA00005525"/>
    </source>
</evidence>
<dbReference type="PANTHER" id="PTHR11645">
    <property type="entry name" value="PYRROLINE-5-CARBOXYLATE REDUCTASE"/>
    <property type="match status" value="1"/>
</dbReference>
<evidence type="ECO:0000259" key="4">
    <source>
        <dbReference type="Pfam" id="PF14748"/>
    </source>
</evidence>
<dbReference type="GO" id="GO:0055129">
    <property type="term" value="P:L-proline biosynthetic process"/>
    <property type="evidence" value="ECO:0007669"/>
    <property type="project" value="UniProtKB-UniRule"/>
</dbReference>
<dbReference type="InterPro" id="IPR036291">
    <property type="entry name" value="NAD(P)-bd_dom_sf"/>
</dbReference>
<dbReference type="AlphaFoldDB" id="A0A9Q3XBE3"/>
<proteinExistence type="inferred from homology"/>
<reference evidence="5" key="1">
    <citation type="submission" date="2021-06" db="EMBL/GenBank/DDBJ databases">
        <title>50 bacteria genomes isolated from Dapeng, Shenzhen, China.</title>
        <authorList>
            <person name="Zheng W."/>
            <person name="Yu S."/>
            <person name="Huang Y."/>
        </authorList>
    </citation>
    <scope>NUCLEOTIDE SEQUENCE</scope>
    <source>
        <strain evidence="5">DP4N28-2</strain>
    </source>
</reference>
<dbReference type="GO" id="GO:0004735">
    <property type="term" value="F:pyrroline-5-carboxylate reductase activity"/>
    <property type="evidence" value="ECO:0007669"/>
    <property type="project" value="UniProtKB-UniRule"/>
</dbReference>
<dbReference type="EMBL" id="JAHVKP010000001">
    <property type="protein sequence ID" value="MBY6217133.1"/>
    <property type="molecule type" value="Genomic_DNA"/>
</dbReference>
<dbReference type="InterPro" id="IPR000304">
    <property type="entry name" value="Pyrroline-COOH_reductase"/>
</dbReference>
<organism evidence="5 6">
    <name type="scientific">Qipengyuania aquimaris</name>
    <dbReference type="NCBI Taxonomy" id="255984"/>
    <lineage>
        <taxon>Bacteria</taxon>
        <taxon>Pseudomonadati</taxon>
        <taxon>Pseudomonadota</taxon>
        <taxon>Alphaproteobacteria</taxon>
        <taxon>Sphingomonadales</taxon>
        <taxon>Erythrobacteraceae</taxon>
        <taxon>Qipengyuania</taxon>
    </lineage>
</organism>
<dbReference type="Proteomes" id="UP000824927">
    <property type="component" value="Unassembled WGS sequence"/>
</dbReference>
<keyword evidence="3" id="KW-0028">Amino-acid biosynthesis</keyword>
<comment type="function">
    <text evidence="3">Catalyzes the reduction of 1-pyrroline-5-carboxylate (PCA) to L-proline.</text>
</comment>
<dbReference type="PIRSF" id="PIRSF000193">
    <property type="entry name" value="Pyrrol-5-carb_rd"/>
    <property type="match status" value="1"/>
</dbReference>
<comment type="similarity">
    <text evidence="1 3">Belongs to the pyrroline-5-carboxylate reductase family.</text>
</comment>
<dbReference type="EC" id="1.5.1.2" evidence="3"/>
<keyword evidence="2 3" id="KW-0560">Oxidoreductase</keyword>
<comment type="catalytic activity">
    <reaction evidence="3">
        <text>L-proline + NADP(+) = (S)-1-pyrroline-5-carboxylate + NADPH + 2 H(+)</text>
        <dbReference type="Rhea" id="RHEA:14109"/>
        <dbReference type="ChEBI" id="CHEBI:15378"/>
        <dbReference type="ChEBI" id="CHEBI:17388"/>
        <dbReference type="ChEBI" id="CHEBI:57783"/>
        <dbReference type="ChEBI" id="CHEBI:58349"/>
        <dbReference type="ChEBI" id="CHEBI:60039"/>
        <dbReference type="EC" id="1.5.1.2"/>
    </reaction>
</comment>
<sequence length="268" mass="27978">MDILIYGYGTMAGAMVDGWLRAGMDPARITAYNPRPKNVPQGIAFTTEIPDRSFDAVVLGFKPHMLGDIAPAMTGVVRGGIVLSILAGVELETLAEELPQARGWVRFMPNLAVALGKSPNALVARGLGESDRAAVTALAEDLGSAEWLPDESQFELVTALAGSGPGFVYRFIDALASAASELGLEEGQAERLAVQMVDGAGALASASDFSPRELASRVASPGGMTQKGLDVLDDGGALEKLMTNCLAAARDRGIEMGREARKTAGKDS</sequence>
<keyword evidence="3" id="KW-0641">Proline biosynthesis</keyword>
<dbReference type="Gene3D" id="1.10.3730.10">
    <property type="entry name" value="ProC C-terminal domain-like"/>
    <property type="match status" value="1"/>
</dbReference>
<evidence type="ECO:0000313" key="5">
    <source>
        <dbReference type="EMBL" id="MBY6217133.1"/>
    </source>
</evidence>
<comment type="caution">
    <text evidence="5">The sequence shown here is derived from an EMBL/GenBank/DDBJ whole genome shotgun (WGS) entry which is preliminary data.</text>
</comment>
<dbReference type="Pfam" id="PF14748">
    <property type="entry name" value="P5CR_dimer"/>
    <property type="match status" value="1"/>
</dbReference>
<evidence type="ECO:0000313" key="6">
    <source>
        <dbReference type="Proteomes" id="UP000824927"/>
    </source>
</evidence>
<gene>
    <name evidence="3" type="primary">proC</name>
    <name evidence="5" type="ORF">KUV31_02135</name>
</gene>
<dbReference type="SUPFAM" id="SSF51735">
    <property type="entry name" value="NAD(P)-binding Rossmann-fold domains"/>
    <property type="match status" value="1"/>
</dbReference>
<dbReference type="InterPro" id="IPR053790">
    <property type="entry name" value="P5CR-like_CS"/>
</dbReference>
<dbReference type="SUPFAM" id="SSF48179">
    <property type="entry name" value="6-phosphogluconate dehydrogenase C-terminal domain-like"/>
    <property type="match status" value="1"/>
</dbReference>
<feature type="domain" description="Pyrroline-5-carboxylate reductase dimerisation" evidence="4">
    <location>
        <begin position="151"/>
        <end position="256"/>
    </location>
</feature>
<dbReference type="InterPro" id="IPR029036">
    <property type="entry name" value="P5CR_dimer"/>
</dbReference>
<keyword evidence="3" id="KW-0521">NADP</keyword>
<name>A0A9Q3XBE3_9SPHN</name>
<accession>A0A9Q3XBE3</accession>
<dbReference type="InterPro" id="IPR008927">
    <property type="entry name" value="6-PGluconate_DH-like_C_sf"/>
</dbReference>
<comment type="pathway">
    <text evidence="3">Amino-acid biosynthesis; L-proline biosynthesis; L-proline from L-glutamate 5-semialdehyde: step 1/1.</text>
</comment>
<keyword evidence="3" id="KW-0963">Cytoplasm</keyword>
<dbReference type="PANTHER" id="PTHR11645:SF0">
    <property type="entry name" value="PYRROLINE-5-CARBOXYLATE REDUCTASE 3"/>
    <property type="match status" value="1"/>
</dbReference>
<dbReference type="RefSeq" id="WP_222404330.1">
    <property type="nucleotide sequence ID" value="NZ_JAHVKP010000001.1"/>
</dbReference>
<dbReference type="Gene3D" id="3.40.50.720">
    <property type="entry name" value="NAD(P)-binding Rossmann-like Domain"/>
    <property type="match status" value="1"/>
</dbReference>
<comment type="catalytic activity">
    <reaction evidence="3">
        <text>L-proline + NAD(+) = (S)-1-pyrroline-5-carboxylate + NADH + 2 H(+)</text>
        <dbReference type="Rhea" id="RHEA:14105"/>
        <dbReference type="ChEBI" id="CHEBI:15378"/>
        <dbReference type="ChEBI" id="CHEBI:17388"/>
        <dbReference type="ChEBI" id="CHEBI:57540"/>
        <dbReference type="ChEBI" id="CHEBI:57945"/>
        <dbReference type="ChEBI" id="CHEBI:60039"/>
        <dbReference type="EC" id="1.5.1.2"/>
    </reaction>
</comment>
<dbReference type="GO" id="GO:0005737">
    <property type="term" value="C:cytoplasm"/>
    <property type="evidence" value="ECO:0007669"/>
    <property type="project" value="UniProtKB-SubCell"/>
</dbReference>
<comment type="subcellular location">
    <subcellularLocation>
        <location evidence="3">Cytoplasm</location>
    </subcellularLocation>
</comment>
<evidence type="ECO:0000256" key="3">
    <source>
        <dbReference type="HAMAP-Rule" id="MF_01925"/>
    </source>
</evidence>
<protein>
    <recommendedName>
        <fullName evidence="3">Pyrroline-5-carboxylate reductase</fullName>
        <shortName evidence="3">P5C reductase</shortName>
        <shortName evidence="3">P5CR</shortName>
        <ecNumber evidence="3">1.5.1.2</ecNumber>
    </recommendedName>
    <alternativeName>
        <fullName evidence="3">PCA reductase</fullName>
    </alternativeName>
</protein>
<dbReference type="HAMAP" id="MF_01925">
    <property type="entry name" value="P5C_reductase"/>
    <property type="match status" value="1"/>
</dbReference>
<dbReference type="PROSITE" id="PS00521">
    <property type="entry name" value="P5CR"/>
    <property type="match status" value="1"/>
</dbReference>